<dbReference type="RefSeq" id="WP_369240778.1">
    <property type="nucleotide sequence ID" value="NZ_CP163435.1"/>
</dbReference>
<dbReference type="EMBL" id="CP163435">
    <property type="protein sequence ID" value="XDQ30644.1"/>
    <property type="molecule type" value="Genomic_DNA"/>
</dbReference>
<dbReference type="AlphaFoldDB" id="A0AB39PJS2"/>
<name>A0AB39PJS2_9ACTN</name>
<reference evidence="2" key="1">
    <citation type="submission" date="2024-07" db="EMBL/GenBank/DDBJ databases">
        <authorList>
            <person name="Yu S.T."/>
        </authorList>
    </citation>
    <scope>NUCLEOTIDE SEQUENCE</scope>
    <source>
        <strain evidence="2">R21</strain>
    </source>
</reference>
<accession>A0AB39PJS2</accession>
<keyword evidence="1" id="KW-0472">Membrane</keyword>
<evidence type="ECO:0000313" key="2">
    <source>
        <dbReference type="EMBL" id="XDQ30644.1"/>
    </source>
</evidence>
<organism evidence="2">
    <name type="scientific">Streptomyces sp. R21</name>
    <dbReference type="NCBI Taxonomy" id="3238627"/>
    <lineage>
        <taxon>Bacteria</taxon>
        <taxon>Bacillati</taxon>
        <taxon>Actinomycetota</taxon>
        <taxon>Actinomycetes</taxon>
        <taxon>Kitasatosporales</taxon>
        <taxon>Streptomycetaceae</taxon>
        <taxon>Streptomyces</taxon>
    </lineage>
</organism>
<protein>
    <recommendedName>
        <fullName evidence="3">DUF4386 family protein</fullName>
    </recommendedName>
</protein>
<evidence type="ECO:0008006" key="3">
    <source>
        <dbReference type="Google" id="ProtNLM"/>
    </source>
</evidence>
<evidence type="ECO:0000256" key="1">
    <source>
        <dbReference type="SAM" id="Phobius"/>
    </source>
</evidence>
<keyword evidence="1" id="KW-1133">Transmembrane helix</keyword>
<proteinExistence type="predicted"/>
<feature type="transmembrane region" description="Helical" evidence="1">
    <location>
        <begin position="80"/>
        <end position="106"/>
    </location>
</feature>
<sequence>MRVAPLTGLLAVVLTVVGFLLTGDTPDVDATGREVGSFYDAHQGRTAVSLYLLVIAGALFVFFAAYLARAIRSDSSHGDWLRRVVMAGGVLIAAGFWTGAAINLALVDLADKSSARDATLQALNALSEDFFIPFVGGMGLLLLGAGLATVRAASTALPLWLGWAAVALGVLVFIPWVGFFAFMLAGLWTIVASVLLARRPHHDNTPAEAH</sequence>
<feature type="transmembrane region" description="Helical" evidence="1">
    <location>
        <begin position="157"/>
        <end position="174"/>
    </location>
</feature>
<gene>
    <name evidence="2" type="ORF">AB5J56_40690</name>
</gene>
<feature type="transmembrane region" description="Helical" evidence="1">
    <location>
        <begin position="46"/>
        <end position="68"/>
    </location>
</feature>
<keyword evidence="1" id="KW-0812">Transmembrane</keyword>
<feature type="transmembrane region" description="Helical" evidence="1">
    <location>
        <begin position="130"/>
        <end position="150"/>
    </location>
</feature>